<dbReference type="PROSITE" id="PS50932">
    <property type="entry name" value="HTH_LACI_2"/>
    <property type="match status" value="1"/>
</dbReference>
<keyword evidence="2 6" id="KW-0238">DNA-binding</keyword>
<dbReference type="Gene3D" id="3.40.50.2300">
    <property type="match status" value="2"/>
</dbReference>
<proteinExistence type="predicted"/>
<dbReference type="Pfam" id="PF13377">
    <property type="entry name" value="Peripla_BP_3"/>
    <property type="match status" value="1"/>
</dbReference>
<sequence>MTRKVRLSDVSRAAGVGLATVSRALGDHPDVSEATRERVRGVARELGYRPSVTARALRSGGFHAISAIVPDAGWGWWEPVVRAAFKTASAEGYQLMVHPVAGTLGGAAAIVEGLANVPTEGVIVISVPDQDAVREACDRIPLPAVAIDDTSRNVRFPTVSPRNREGARIAVEHLIAQGRRSIALLSVDLGTGLTDWGDGLFIDERAAGYRDALEAAGIAYNESLVIDCDDFLDEARPTLPALDAALERGVEIDAIFCIADLMAAPALRTLRAHGLRVPEDVSLVGFDDERAAGLVDPQLTTMRQPYAEMGRLAVELLLRSIRGEELDDQRHEIDTQLVERASTTPRLRPAETMRPAPL</sequence>
<comment type="caution">
    <text evidence="6">The sequence shown here is derived from an EMBL/GenBank/DDBJ whole genome shotgun (WGS) entry which is preliminary data.</text>
</comment>
<dbReference type="SUPFAM" id="SSF53822">
    <property type="entry name" value="Periplasmic binding protein-like I"/>
    <property type="match status" value="1"/>
</dbReference>
<evidence type="ECO:0000256" key="1">
    <source>
        <dbReference type="ARBA" id="ARBA00023015"/>
    </source>
</evidence>
<dbReference type="Pfam" id="PF00356">
    <property type="entry name" value="LacI"/>
    <property type="match status" value="1"/>
</dbReference>
<gene>
    <name evidence="6" type="ORF">R3Q59_39675</name>
</gene>
<dbReference type="InterPro" id="IPR028082">
    <property type="entry name" value="Peripla_BP_I"/>
</dbReference>
<dbReference type="CDD" id="cd01392">
    <property type="entry name" value="HTH_LacI"/>
    <property type="match status" value="1"/>
</dbReference>
<dbReference type="SUPFAM" id="SSF47413">
    <property type="entry name" value="lambda repressor-like DNA-binding domains"/>
    <property type="match status" value="1"/>
</dbReference>
<dbReference type="RefSeq" id="WP_317571598.1">
    <property type="nucleotide sequence ID" value="NZ_JAWLKA010000042.1"/>
</dbReference>
<accession>A0ABU4CSP2</accession>
<keyword evidence="7" id="KW-1185">Reference proteome</keyword>
<dbReference type="GO" id="GO:0003677">
    <property type="term" value="F:DNA binding"/>
    <property type="evidence" value="ECO:0007669"/>
    <property type="project" value="UniProtKB-KW"/>
</dbReference>
<evidence type="ECO:0000313" key="7">
    <source>
        <dbReference type="Proteomes" id="UP001185737"/>
    </source>
</evidence>
<protein>
    <submittedName>
        <fullName evidence="6">LacI family DNA-binding transcriptional regulator</fullName>
    </submittedName>
</protein>
<dbReference type="InterPro" id="IPR046335">
    <property type="entry name" value="LacI/GalR-like_sensor"/>
</dbReference>
<dbReference type="InterPro" id="IPR010982">
    <property type="entry name" value="Lambda_DNA-bd_dom_sf"/>
</dbReference>
<evidence type="ECO:0000256" key="3">
    <source>
        <dbReference type="ARBA" id="ARBA00023163"/>
    </source>
</evidence>
<dbReference type="PANTHER" id="PTHR30146:SF153">
    <property type="entry name" value="LACTOSE OPERON REPRESSOR"/>
    <property type="match status" value="1"/>
</dbReference>
<dbReference type="SMART" id="SM00354">
    <property type="entry name" value="HTH_LACI"/>
    <property type="match status" value="1"/>
</dbReference>
<evidence type="ECO:0000256" key="2">
    <source>
        <dbReference type="ARBA" id="ARBA00023125"/>
    </source>
</evidence>
<dbReference type="InterPro" id="IPR000843">
    <property type="entry name" value="HTH_LacI"/>
</dbReference>
<dbReference type="EMBL" id="JAWLKA010000042">
    <property type="protein sequence ID" value="MDV6286602.1"/>
    <property type="molecule type" value="Genomic_DNA"/>
</dbReference>
<keyword evidence="3" id="KW-0804">Transcription</keyword>
<dbReference type="Proteomes" id="UP001185737">
    <property type="component" value="Unassembled WGS sequence"/>
</dbReference>
<evidence type="ECO:0000313" key="6">
    <source>
        <dbReference type="EMBL" id="MDV6286602.1"/>
    </source>
</evidence>
<dbReference type="CDD" id="cd06267">
    <property type="entry name" value="PBP1_LacI_sugar_binding-like"/>
    <property type="match status" value="1"/>
</dbReference>
<name>A0ABU4CSP2_RHOJO</name>
<reference evidence="6 7" key="1">
    <citation type="submission" date="2023-10" db="EMBL/GenBank/DDBJ databases">
        <title>Development of a sustainable strategy for remediation of hydrocarbon-contaminated territories based on the waste exchange concept.</title>
        <authorList>
            <person name="Krivoruchko A."/>
        </authorList>
    </citation>
    <scope>NUCLEOTIDE SEQUENCE [LARGE SCALE GENOMIC DNA]</scope>
    <source>
        <strain evidence="6 7">IEGM 60</strain>
    </source>
</reference>
<keyword evidence="1" id="KW-0805">Transcription regulation</keyword>
<feature type="domain" description="HTH lacI-type" evidence="5">
    <location>
        <begin position="5"/>
        <end position="59"/>
    </location>
</feature>
<feature type="region of interest" description="Disordered" evidence="4">
    <location>
        <begin position="336"/>
        <end position="358"/>
    </location>
</feature>
<dbReference type="Gene3D" id="1.10.260.40">
    <property type="entry name" value="lambda repressor-like DNA-binding domains"/>
    <property type="match status" value="1"/>
</dbReference>
<dbReference type="PANTHER" id="PTHR30146">
    <property type="entry name" value="LACI-RELATED TRANSCRIPTIONAL REPRESSOR"/>
    <property type="match status" value="1"/>
</dbReference>
<organism evidence="6 7">
    <name type="scientific">Rhodococcus jostii</name>
    <dbReference type="NCBI Taxonomy" id="132919"/>
    <lineage>
        <taxon>Bacteria</taxon>
        <taxon>Bacillati</taxon>
        <taxon>Actinomycetota</taxon>
        <taxon>Actinomycetes</taxon>
        <taxon>Mycobacteriales</taxon>
        <taxon>Nocardiaceae</taxon>
        <taxon>Rhodococcus</taxon>
    </lineage>
</organism>
<evidence type="ECO:0000259" key="5">
    <source>
        <dbReference type="PROSITE" id="PS50932"/>
    </source>
</evidence>
<evidence type="ECO:0000256" key="4">
    <source>
        <dbReference type="SAM" id="MobiDB-lite"/>
    </source>
</evidence>